<keyword evidence="3" id="KW-1185">Reference proteome</keyword>
<accession>A0ABR3T4B2</accession>
<organism evidence="2 3">
    <name type="scientific">Neofusicoccum ribis</name>
    <dbReference type="NCBI Taxonomy" id="45134"/>
    <lineage>
        <taxon>Eukaryota</taxon>
        <taxon>Fungi</taxon>
        <taxon>Dikarya</taxon>
        <taxon>Ascomycota</taxon>
        <taxon>Pezizomycotina</taxon>
        <taxon>Dothideomycetes</taxon>
        <taxon>Dothideomycetes incertae sedis</taxon>
        <taxon>Botryosphaeriales</taxon>
        <taxon>Botryosphaeriaceae</taxon>
        <taxon>Neofusicoccum</taxon>
    </lineage>
</organism>
<protein>
    <submittedName>
        <fullName evidence="2">Uncharacterized protein</fullName>
    </submittedName>
</protein>
<proteinExistence type="predicted"/>
<sequence length="224" mass="24230">MQPLLLFFFFLTAVFGLPTGLVLSDSNVDIVARDAACTKLISQLTTIASGTSTCDTATNYKNECRTASQAAEPILTAFSKYQITNANEQAAVIALMLYESGEFKYNWGHFVAGEDVHTPGKGTRNMQSADYNEKYARTLFSSSEVDAAKSKDPNDGVLQLVSPDEPSFGSASWFLTSQCTASQRTALQSGSQDGFEQYVSVCIGGTMDQDRIDYWTKAKAALAG</sequence>
<evidence type="ECO:0000313" key="3">
    <source>
        <dbReference type="Proteomes" id="UP001521116"/>
    </source>
</evidence>
<reference evidence="2 3" key="1">
    <citation type="submission" date="2024-02" db="EMBL/GenBank/DDBJ databases">
        <title>De novo assembly and annotation of 12 fungi associated with fruit tree decline syndrome in Ontario, Canada.</title>
        <authorList>
            <person name="Sulman M."/>
            <person name="Ellouze W."/>
            <person name="Ilyukhin E."/>
        </authorList>
    </citation>
    <scope>NUCLEOTIDE SEQUENCE [LARGE SCALE GENOMIC DNA]</scope>
    <source>
        <strain evidence="2 3">M1-105</strain>
    </source>
</reference>
<keyword evidence="1" id="KW-0732">Signal</keyword>
<feature type="signal peptide" evidence="1">
    <location>
        <begin position="1"/>
        <end position="16"/>
    </location>
</feature>
<dbReference type="Proteomes" id="UP001521116">
    <property type="component" value="Unassembled WGS sequence"/>
</dbReference>
<name>A0ABR3T4B2_9PEZI</name>
<feature type="chain" id="PRO_5047286518" evidence="1">
    <location>
        <begin position="17"/>
        <end position="224"/>
    </location>
</feature>
<evidence type="ECO:0000313" key="2">
    <source>
        <dbReference type="EMBL" id="KAL1634405.1"/>
    </source>
</evidence>
<gene>
    <name evidence="2" type="ORF">SLS56_002415</name>
</gene>
<dbReference type="EMBL" id="JAJVDC020000016">
    <property type="protein sequence ID" value="KAL1634405.1"/>
    <property type="molecule type" value="Genomic_DNA"/>
</dbReference>
<comment type="caution">
    <text evidence="2">The sequence shown here is derived from an EMBL/GenBank/DDBJ whole genome shotgun (WGS) entry which is preliminary data.</text>
</comment>
<evidence type="ECO:0000256" key="1">
    <source>
        <dbReference type="SAM" id="SignalP"/>
    </source>
</evidence>